<feature type="domain" description="TnsA endonuclease N-terminal" evidence="1">
    <location>
        <begin position="46"/>
        <end position="134"/>
    </location>
</feature>
<sequence>MPKYVQQRKIKPTRLSLSGFYSFRGLDSIPYESTLERDFLTIMEANSSVSNIIPQPVELSYQHSNGNRYRYTPDFLVQFDSTESIRSFSEVKPLLVEVKPRAELRRNFKKWKPKFKAAMHFAKSEGMIFHIFDERLIRTQVLDNMKFLSRYRLKPYMKAHRPEELNLITEQVELFEFATVRDVVESLYTSFDRRALALTQVWHLLAMGILECDLNDPLNLDTTVWVNASEDVYGE</sequence>
<comment type="caution">
    <text evidence="2">The sequence shown here is derived from an EMBL/GenBank/DDBJ whole genome shotgun (WGS) entry which is preliminary data.</text>
</comment>
<organism evidence="2 3">
    <name type="scientific">Aliidiomarina taiwanensis</name>
    <dbReference type="NCBI Taxonomy" id="946228"/>
    <lineage>
        <taxon>Bacteria</taxon>
        <taxon>Pseudomonadati</taxon>
        <taxon>Pseudomonadota</taxon>
        <taxon>Gammaproteobacteria</taxon>
        <taxon>Alteromonadales</taxon>
        <taxon>Idiomarinaceae</taxon>
        <taxon>Aliidiomarina</taxon>
    </lineage>
</organism>
<evidence type="ECO:0000313" key="2">
    <source>
        <dbReference type="EMBL" id="RUO42681.1"/>
    </source>
</evidence>
<dbReference type="AlphaFoldDB" id="A0A432X744"/>
<dbReference type="OrthoDB" id="881413at2"/>
<gene>
    <name evidence="2" type="ORF">CWE15_04510</name>
</gene>
<evidence type="ECO:0000313" key="3">
    <source>
        <dbReference type="Proteomes" id="UP000286976"/>
    </source>
</evidence>
<keyword evidence="3" id="KW-1185">Reference proteome</keyword>
<dbReference type="RefSeq" id="WP_126756891.1">
    <property type="nucleotide sequence ID" value="NZ_PIPQ01000002.1"/>
</dbReference>
<keyword evidence="2" id="KW-0540">Nuclease</keyword>
<keyword evidence="2" id="KW-0378">Hydrolase</keyword>
<evidence type="ECO:0000259" key="1">
    <source>
        <dbReference type="Pfam" id="PF08722"/>
    </source>
</evidence>
<proteinExistence type="predicted"/>
<protein>
    <submittedName>
        <fullName evidence="2">Heteromeric transposase endonuclease subunit TnsA</fullName>
    </submittedName>
</protein>
<reference evidence="2 3" key="1">
    <citation type="journal article" date="2011" name="Front. Microbiol.">
        <title>Genomic signatures of strain selection and enhancement in Bacillus atrophaeus var. globigii, a historical biowarfare simulant.</title>
        <authorList>
            <person name="Gibbons H.S."/>
            <person name="Broomall S.M."/>
            <person name="McNew L.A."/>
            <person name="Daligault H."/>
            <person name="Chapman C."/>
            <person name="Bruce D."/>
            <person name="Karavis M."/>
            <person name="Krepps M."/>
            <person name="McGregor P.A."/>
            <person name="Hong C."/>
            <person name="Park K.H."/>
            <person name="Akmal A."/>
            <person name="Feldman A."/>
            <person name="Lin J.S."/>
            <person name="Chang W.E."/>
            <person name="Higgs B.W."/>
            <person name="Demirev P."/>
            <person name="Lindquist J."/>
            <person name="Liem A."/>
            <person name="Fochler E."/>
            <person name="Read T.D."/>
            <person name="Tapia R."/>
            <person name="Johnson S."/>
            <person name="Bishop-Lilly K.A."/>
            <person name="Detter C."/>
            <person name="Han C."/>
            <person name="Sozhamannan S."/>
            <person name="Rosenzweig C.N."/>
            <person name="Skowronski E.W."/>
        </authorList>
    </citation>
    <scope>NUCLEOTIDE SEQUENCE [LARGE SCALE GENOMIC DNA]</scope>
    <source>
        <strain evidence="2 3">AIT1</strain>
    </source>
</reference>
<keyword evidence="2" id="KW-0255">Endonuclease</keyword>
<dbReference type="GO" id="GO:0004519">
    <property type="term" value="F:endonuclease activity"/>
    <property type="evidence" value="ECO:0007669"/>
    <property type="project" value="UniProtKB-KW"/>
</dbReference>
<accession>A0A432X744</accession>
<dbReference type="Proteomes" id="UP000286976">
    <property type="component" value="Unassembled WGS sequence"/>
</dbReference>
<dbReference type="Pfam" id="PF08722">
    <property type="entry name" value="Tn7_TnsA-like_N"/>
    <property type="match status" value="1"/>
</dbReference>
<dbReference type="EMBL" id="PIPQ01000002">
    <property type="protein sequence ID" value="RUO42681.1"/>
    <property type="molecule type" value="Genomic_DNA"/>
</dbReference>
<dbReference type="InterPro" id="IPR014833">
    <property type="entry name" value="TnsA_N"/>
</dbReference>
<name>A0A432X744_9GAMM</name>